<reference evidence="3" key="1">
    <citation type="submission" date="2022-08" db="EMBL/GenBank/DDBJ databases">
        <authorList>
            <consortium name="DOE Joint Genome Institute"/>
            <person name="Min B."/>
            <person name="Riley R."/>
            <person name="Sierra-Patev S."/>
            <person name="Naranjo-Ortiz M."/>
            <person name="Looney B."/>
            <person name="Konkel Z."/>
            <person name="Slot J.C."/>
            <person name="Sakamoto Y."/>
            <person name="Steenwyk J.L."/>
            <person name="Rokas A."/>
            <person name="Carro J."/>
            <person name="Camarero S."/>
            <person name="Ferreira P."/>
            <person name="Molpeceres G."/>
            <person name="Ruiz-Duenas F.J."/>
            <person name="Serrano A."/>
            <person name="Henrissat B."/>
            <person name="Drula E."/>
            <person name="Hughes K.W."/>
            <person name="Mata J.L."/>
            <person name="Ishikawa N.K."/>
            <person name="Vargas-Isla R."/>
            <person name="Ushijima S."/>
            <person name="Smith C.A."/>
            <person name="Ahrendt S."/>
            <person name="Andreopoulos W."/>
            <person name="He G."/>
            <person name="Labutti K."/>
            <person name="Lipzen A."/>
            <person name="Ng V."/>
            <person name="Sandor L."/>
            <person name="Barry K."/>
            <person name="Martinez A.T."/>
            <person name="Xiao Y."/>
            <person name="Gibbons J.G."/>
            <person name="Terashima K."/>
            <person name="Hibbett D.S."/>
            <person name="Grigoriev I.V."/>
        </authorList>
    </citation>
    <scope>NUCLEOTIDE SEQUENCE</scope>
    <source>
        <strain evidence="3">TFB9207</strain>
    </source>
</reference>
<sequence>MVHLRSQLFLVVLAATMASVLAVPVPPGSNAGGSDSYGYKGENSHHPVEQADLSYEDASGSDSYGYKGENSHHPVEQADLSYEDARDSSKPQQDDTHGQEVASKSPEPPEGEDESPVSIKPVRKSGPPKTTFP</sequence>
<organism evidence="3 4">
    <name type="scientific">Lentinula raphanica</name>
    <dbReference type="NCBI Taxonomy" id="153919"/>
    <lineage>
        <taxon>Eukaryota</taxon>
        <taxon>Fungi</taxon>
        <taxon>Dikarya</taxon>
        <taxon>Basidiomycota</taxon>
        <taxon>Agaricomycotina</taxon>
        <taxon>Agaricomycetes</taxon>
        <taxon>Agaricomycetidae</taxon>
        <taxon>Agaricales</taxon>
        <taxon>Marasmiineae</taxon>
        <taxon>Omphalotaceae</taxon>
        <taxon>Lentinula</taxon>
    </lineage>
</organism>
<dbReference type="EMBL" id="MU806885">
    <property type="protein sequence ID" value="KAJ3832674.1"/>
    <property type="molecule type" value="Genomic_DNA"/>
</dbReference>
<feature type="region of interest" description="Disordered" evidence="1">
    <location>
        <begin position="24"/>
        <end position="133"/>
    </location>
</feature>
<evidence type="ECO:0000256" key="1">
    <source>
        <dbReference type="SAM" id="MobiDB-lite"/>
    </source>
</evidence>
<accession>A0AA38NXX8</accession>
<evidence type="ECO:0000256" key="2">
    <source>
        <dbReference type="SAM" id="SignalP"/>
    </source>
</evidence>
<keyword evidence="2" id="KW-0732">Signal</keyword>
<evidence type="ECO:0000313" key="4">
    <source>
        <dbReference type="Proteomes" id="UP001163846"/>
    </source>
</evidence>
<protein>
    <submittedName>
        <fullName evidence="3">Uncharacterized protein</fullName>
    </submittedName>
</protein>
<dbReference type="Proteomes" id="UP001163846">
    <property type="component" value="Unassembled WGS sequence"/>
</dbReference>
<feature type="chain" id="PRO_5041446639" evidence="2">
    <location>
        <begin position="23"/>
        <end position="133"/>
    </location>
</feature>
<evidence type="ECO:0000313" key="3">
    <source>
        <dbReference type="EMBL" id="KAJ3832674.1"/>
    </source>
</evidence>
<comment type="caution">
    <text evidence="3">The sequence shown here is derived from an EMBL/GenBank/DDBJ whole genome shotgun (WGS) entry which is preliminary data.</text>
</comment>
<dbReference type="AlphaFoldDB" id="A0AA38NXX8"/>
<gene>
    <name evidence="3" type="ORF">F5878DRAFT_646572</name>
</gene>
<feature type="signal peptide" evidence="2">
    <location>
        <begin position="1"/>
        <end position="22"/>
    </location>
</feature>
<name>A0AA38NXX8_9AGAR</name>
<keyword evidence="4" id="KW-1185">Reference proteome</keyword>
<feature type="compositionally biased region" description="Basic and acidic residues" evidence="1">
    <location>
        <begin position="83"/>
        <end position="98"/>
    </location>
</feature>
<proteinExistence type="predicted"/>